<dbReference type="EMBL" id="CP015017">
    <property type="protein sequence ID" value="APC01313.1"/>
    <property type="molecule type" value="Genomic_DNA"/>
</dbReference>
<sequence>MAGLINQAQYKRFNDPTLAKLAAQIEAKVPVSGKAQCLAIENSGMQLMFSPKLNFMQKFIKFDDVLGSVPKAVGMLAANIYSQSNKKMSIPMAGPASLVLMCHILDYGEQTAGLKLTPKLIGQCTQATGGAVLKAFGIGEQQINQAVQQGKAAQAQKGAQQ</sequence>
<gene>
    <name evidence="1" type="ORF">AOC25_06665</name>
</gene>
<proteinExistence type="predicted"/>
<organism evidence="1 2">
    <name type="scientific">Polynucleobacter asymbioticus</name>
    <dbReference type="NCBI Taxonomy" id="576611"/>
    <lineage>
        <taxon>Bacteria</taxon>
        <taxon>Pseudomonadati</taxon>
        <taxon>Pseudomonadota</taxon>
        <taxon>Betaproteobacteria</taxon>
        <taxon>Burkholderiales</taxon>
        <taxon>Burkholderiaceae</taxon>
        <taxon>Polynucleobacter</taxon>
    </lineage>
</organism>
<dbReference type="RefSeq" id="WP_071539318.1">
    <property type="nucleotide sequence ID" value="NZ_CP015016.1"/>
</dbReference>
<evidence type="ECO:0000313" key="2">
    <source>
        <dbReference type="Proteomes" id="UP000182060"/>
    </source>
</evidence>
<reference evidence="1" key="1">
    <citation type="journal article" date="2017" name="Appl. Environ. Microbiol.">
        <title>Microdiversification of a pelagic Polynucleobacter species is mainly driven by acquisition of genomic islands from a partially interspecific gene pool.</title>
        <authorList>
            <person name="Hoetzinger M."/>
            <person name="Hahn M.W."/>
            <person name="Jezberova J."/>
            <person name="Schmidt J."/>
            <person name="Koll U."/>
        </authorList>
    </citation>
    <scope>NUCLEOTIDE SEQUENCE</scope>
    <source>
        <strain evidence="1">MWH-RechtKol4</strain>
    </source>
</reference>
<evidence type="ECO:0000313" key="1">
    <source>
        <dbReference type="EMBL" id="APC01313.1"/>
    </source>
</evidence>
<dbReference type="AlphaFoldDB" id="A0AAC9IXP8"/>
<dbReference type="Proteomes" id="UP000182060">
    <property type="component" value="Chromosome"/>
</dbReference>
<protein>
    <submittedName>
        <fullName evidence="1">Uncharacterized protein</fullName>
    </submittedName>
</protein>
<name>A0AAC9IXP8_9BURK</name>
<accession>A0AAC9IXP8</accession>